<dbReference type="InterPro" id="IPR050129">
    <property type="entry name" value="Zn_alcohol_dh"/>
</dbReference>
<organism evidence="5 6">
    <name type="scientific">Alicyclobacillus fastidiosus</name>
    <dbReference type="NCBI Taxonomy" id="392011"/>
    <lineage>
        <taxon>Bacteria</taxon>
        <taxon>Bacillati</taxon>
        <taxon>Bacillota</taxon>
        <taxon>Bacilli</taxon>
        <taxon>Bacillales</taxon>
        <taxon>Alicyclobacillaceae</taxon>
        <taxon>Alicyclobacillus</taxon>
    </lineage>
</organism>
<evidence type="ECO:0000256" key="2">
    <source>
        <dbReference type="ARBA" id="ARBA00022833"/>
    </source>
</evidence>
<dbReference type="SUPFAM" id="SSF50129">
    <property type="entry name" value="GroES-like"/>
    <property type="match status" value="1"/>
</dbReference>
<dbReference type="EMBL" id="CP104067">
    <property type="protein sequence ID" value="WAH44384.1"/>
    <property type="molecule type" value="Genomic_DNA"/>
</dbReference>
<dbReference type="InterPro" id="IPR013154">
    <property type="entry name" value="ADH-like_N"/>
</dbReference>
<evidence type="ECO:0000256" key="3">
    <source>
        <dbReference type="ARBA" id="ARBA00023002"/>
    </source>
</evidence>
<dbReference type="InterPro" id="IPR002328">
    <property type="entry name" value="ADH_Zn_CS"/>
</dbReference>
<dbReference type="Proteomes" id="UP001164761">
    <property type="component" value="Chromosome"/>
</dbReference>
<evidence type="ECO:0000313" key="6">
    <source>
        <dbReference type="Proteomes" id="UP001164761"/>
    </source>
</evidence>
<keyword evidence="3" id="KW-0560">Oxidoreductase</keyword>
<protein>
    <submittedName>
        <fullName evidence="5">Alcohol dehydrogenase catalytic domain-containing protein</fullName>
    </submittedName>
</protein>
<keyword evidence="2" id="KW-0862">Zinc</keyword>
<dbReference type="InterPro" id="IPR011032">
    <property type="entry name" value="GroES-like_sf"/>
</dbReference>
<reference evidence="5" key="1">
    <citation type="submission" date="2022-08" db="EMBL/GenBank/DDBJ databases">
        <title>Alicyclobacillus fastidiosus DSM 17978, complete genome.</title>
        <authorList>
            <person name="Wang Q."/>
            <person name="Cai R."/>
            <person name="Wang Z."/>
        </authorList>
    </citation>
    <scope>NUCLEOTIDE SEQUENCE</scope>
    <source>
        <strain evidence="5">DSM 17978</strain>
    </source>
</reference>
<evidence type="ECO:0000259" key="4">
    <source>
        <dbReference type="Pfam" id="PF08240"/>
    </source>
</evidence>
<sequence length="96" mass="10413">MKAVFYEGNQKIRVGQCAPVPPKAGEVQIKVSYAGICGTDLHIFHGHMDKRVTFPQVMGHEMSGVIQEVGETVTDFVVGDHVTVRTSGLLRGMSSL</sequence>
<accession>A0ABY6ZQL5</accession>
<gene>
    <name evidence="5" type="ORF">NZD89_13915</name>
</gene>
<name>A0ABY6ZQL5_9BACL</name>
<evidence type="ECO:0000313" key="5">
    <source>
        <dbReference type="EMBL" id="WAH44384.1"/>
    </source>
</evidence>
<dbReference type="PROSITE" id="PS00059">
    <property type="entry name" value="ADH_ZINC"/>
    <property type="match status" value="1"/>
</dbReference>
<dbReference type="PANTHER" id="PTHR43401:SF2">
    <property type="entry name" value="L-THREONINE 3-DEHYDROGENASE"/>
    <property type="match status" value="1"/>
</dbReference>
<proteinExistence type="predicted"/>
<keyword evidence="1" id="KW-0479">Metal-binding</keyword>
<dbReference type="PANTHER" id="PTHR43401">
    <property type="entry name" value="L-THREONINE 3-DEHYDROGENASE"/>
    <property type="match status" value="1"/>
</dbReference>
<keyword evidence="6" id="KW-1185">Reference proteome</keyword>
<feature type="domain" description="Alcohol dehydrogenase-like N-terminal" evidence="4">
    <location>
        <begin position="24"/>
        <end position="86"/>
    </location>
</feature>
<evidence type="ECO:0000256" key="1">
    <source>
        <dbReference type="ARBA" id="ARBA00022723"/>
    </source>
</evidence>
<dbReference type="Gene3D" id="3.90.180.10">
    <property type="entry name" value="Medium-chain alcohol dehydrogenases, catalytic domain"/>
    <property type="match status" value="1"/>
</dbReference>
<dbReference type="Pfam" id="PF08240">
    <property type="entry name" value="ADH_N"/>
    <property type="match status" value="1"/>
</dbReference>
<dbReference type="RefSeq" id="WP_268008280.1">
    <property type="nucleotide sequence ID" value="NZ_BSUT01000001.1"/>
</dbReference>